<protein>
    <submittedName>
        <fullName evidence="2">Uncharacterized protein</fullName>
    </submittedName>
</protein>
<feature type="region of interest" description="Disordered" evidence="1">
    <location>
        <begin position="178"/>
        <end position="209"/>
    </location>
</feature>
<evidence type="ECO:0000313" key="3">
    <source>
        <dbReference type="Proteomes" id="UP001216329"/>
    </source>
</evidence>
<proteinExistence type="predicted"/>
<gene>
    <name evidence="2" type="ORF">P0Y58_03925</name>
</gene>
<name>A0AAJ6BBZ0_9PSED</name>
<organism evidence="2 3">
    <name type="scientific">Candidatus Pseudomonas phytovorans</name>
    <dbReference type="NCBI Taxonomy" id="3121377"/>
    <lineage>
        <taxon>Bacteria</taxon>
        <taxon>Pseudomonadati</taxon>
        <taxon>Pseudomonadota</taxon>
        <taxon>Gammaproteobacteria</taxon>
        <taxon>Pseudomonadales</taxon>
        <taxon>Pseudomonadaceae</taxon>
        <taxon>Pseudomonas</taxon>
    </lineage>
</organism>
<dbReference type="EMBL" id="CP119325">
    <property type="protein sequence ID" value="WEK31353.1"/>
    <property type="molecule type" value="Genomic_DNA"/>
</dbReference>
<accession>A0AAJ6BBZ0</accession>
<dbReference type="Proteomes" id="UP001216329">
    <property type="component" value="Chromosome"/>
</dbReference>
<sequence length="229" mass="24529">MNINISPLSSATPNSNPLCQLLGKVLSGEGFIQWIELPADAPVDRQALDMTNQRLRRYLQWMIGGPVLTILHATAHQARDLCGISDSYLAVDTAAPPGSAGQLSLLDNQLQPAWPQTSARPMALAVHGLEPTQIAQRVADARAAQAHATALLLSDTPPQHPGSLWLFDPRENLHNLRSAAQPGSRPHGLVQRLRGAASSTGMPPAPTDFERGLQLCSHLAQAFKEPSCA</sequence>
<evidence type="ECO:0000256" key="1">
    <source>
        <dbReference type="SAM" id="MobiDB-lite"/>
    </source>
</evidence>
<evidence type="ECO:0000313" key="2">
    <source>
        <dbReference type="EMBL" id="WEK31353.1"/>
    </source>
</evidence>
<reference evidence="2" key="1">
    <citation type="submission" date="2023-03" db="EMBL/GenBank/DDBJ databases">
        <title>Andean soil-derived lignocellulolytic bacterial consortium as a source of novel taxa and putative plastic-active enzymes.</title>
        <authorList>
            <person name="Diaz-Garcia L."/>
            <person name="Chuvochina M."/>
            <person name="Feuerriegel G."/>
            <person name="Bunk B."/>
            <person name="Sproer C."/>
            <person name="Streit W.R."/>
            <person name="Rodriguez L.M."/>
            <person name="Overmann J."/>
            <person name="Jimenez D.J."/>
        </authorList>
    </citation>
    <scope>NUCLEOTIDE SEQUENCE</scope>
    <source>
        <strain evidence="2">MAG 876</strain>
    </source>
</reference>
<dbReference type="AlphaFoldDB" id="A0AAJ6BBZ0"/>